<dbReference type="PANTHER" id="PTHR31840:SF1">
    <property type="entry name" value="COILED-COIL DOMAIN-CONTAINING PROTEIN 97"/>
    <property type="match status" value="1"/>
</dbReference>
<feature type="compositionally biased region" description="Basic and acidic residues" evidence="1">
    <location>
        <begin position="35"/>
        <end position="49"/>
    </location>
</feature>
<dbReference type="PANTHER" id="PTHR31840">
    <property type="entry name" value="COILED-COIL DOMAIN-CONTAINING PROTEIN 97"/>
    <property type="match status" value="1"/>
</dbReference>
<proteinExistence type="predicted"/>
<sequence>MPFVTISEEEANATAQTRAPAYEKPVPRPAKSPAKSREIRAQNRRREYINRNPKYFASTEHEFADPLLYDALIRQHQTPAEREADGKRKGYSRVLEGDLARGEARLADLAKKAEESTVTPPGSAAAAATTVARLNPTVVDLDLLPPDGKDEAKERWYDFLADRFIHGQDEDFDYDVVDFDEAYDVMERQDAQDAWFEEEDPEWVSEPDEKTDQRQASRSGETGIQDF</sequence>
<evidence type="ECO:0000259" key="2">
    <source>
        <dbReference type="Pfam" id="PF09747"/>
    </source>
</evidence>
<feature type="compositionally biased region" description="Acidic residues" evidence="1">
    <location>
        <begin position="195"/>
        <end position="206"/>
    </location>
</feature>
<evidence type="ECO:0000313" key="3">
    <source>
        <dbReference type="EMBL" id="KAH6688927.1"/>
    </source>
</evidence>
<feature type="region of interest" description="Disordered" evidence="1">
    <location>
        <begin position="1"/>
        <end position="51"/>
    </location>
</feature>
<feature type="domain" description="CCD97-like C-terminal" evidence="2">
    <location>
        <begin position="43"/>
        <end position="115"/>
    </location>
</feature>
<reference evidence="3" key="1">
    <citation type="journal article" date="2021" name="Nat. Commun.">
        <title>Genetic determinants of endophytism in the Arabidopsis root mycobiome.</title>
        <authorList>
            <person name="Mesny F."/>
            <person name="Miyauchi S."/>
            <person name="Thiergart T."/>
            <person name="Pickel B."/>
            <person name="Atanasova L."/>
            <person name="Karlsson M."/>
            <person name="Huettel B."/>
            <person name="Barry K.W."/>
            <person name="Haridas S."/>
            <person name="Chen C."/>
            <person name="Bauer D."/>
            <person name="Andreopoulos W."/>
            <person name="Pangilinan J."/>
            <person name="LaButti K."/>
            <person name="Riley R."/>
            <person name="Lipzen A."/>
            <person name="Clum A."/>
            <person name="Drula E."/>
            <person name="Henrissat B."/>
            <person name="Kohler A."/>
            <person name="Grigoriev I.V."/>
            <person name="Martin F.M."/>
            <person name="Hacquard S."/>
        </authorList>
    </citation>
    <scope>NUCLEOTIDE SEQUENCE</scope>
    <source>
        <strain evidence="3">MPI-SDFR-AT-0117</strain>
    </source>
</reference>
<comment type="caution">
    <text evidence="3">The sequence shown here is derived from an EMBL/GenBank/DDBJ whole genome shotgun (WGS) entry which is preliminary data.</text>
</comment>
<dbReference type="InterPro" id="IPR018613">
    <property type="entry name" value="Ccdc97-like"/>
</dbReference>
<dbReference type="Proteomes" id="UP000770015">
    <property type="component" value="Unassembled WGS sequence"/>
</dbReference>
<accession>A0A9P9AC24</accession>
<feature type="region of interest" description="Disordered" evidence="1">
    <location>
        <begin position="190"/>
        <end position="227"/>
    </location>
</feature>
<evidence type="ECO:0000313" key="4">
    <source>
        <dbReference type="Proteomes" id="UP000770015"/>
    </source>
</evidence>
<dbReference type="Pfam" id="PF09747">
    <property type="entry name" value="CCD97-like_C"/>
    <property type="match status" value="2"/>
</dbReference>
<dbReference type="InterPro" id="IPR040233">
    <property type="entry name" value="CCD97-like_C"/>
</dbReference>
<gene>
    <name evidence="3" type="ORF">F5X68DRAFT_260524</name>
</gene>
<keyword evidence="4" id="KW-1185">Reference proteome</keyword>
<dbReference type="EMBL" id="JAGSXJ010000008">
    <property type="protein sequence ID" value="KAH6688927.1"/>
    <property type="molecule type" value="Genomic_DNA"/>
</dbReference>
<organism evidence="3 4">
    <name type="scientific">Plectosphaerella plurivora</name>
    <dbReference type="NCBI Taxonomy" id="936078"/>
    <lineage>
        <taxon>Eukaryota</taxon>
        <taxon>Fungi</taxon>
        <taxon>Dikarya</taxon>
        <taxon>Ascomycota</taxon>
        <taxon>Pezizomycotina</taxon>
        <taxon>Sordariomycetes</taxon>
        <taxon>Hypocreomycetidae</taxon>
        <taxon>Glomerellales</taxon>
        <taxon>Plectosphaerellaceae</taxon>
        <taxon>Plectosphaerella</taxon>
    </lineage>
</organism>
<feature type="domain" description="CCD97-like C-terminal" evidence="2">
    <location>
        <begin position="146"/>
        <end position="199"/>
    </location>
</feature>
<dbReference type="AlphaFoldDB" id="A0A9P9AC24"/>
<protein>
    <submittedName>
        <fullName evidence="3">Coiled-coil domain-containing protein</fullName>
    </submittedName>
</protein>
<feature type="compositionally biased region" description="Polar residues" evidence="1">
    <location>
        <begin position="216"/>
        <end position="227"/>
    </location>
</feature>
<dbReference type="OrthoDB" id="333176at2759"/>
<name>A0A9P9AC24_9PEZI</name>
<evidence type="ECO:0000256" key="1">
    <source>
        <dbReference type="SAM" id="MobiDB-lite"/>
    </source>
</evidence>